<dbReference type="Proteomes" id="UP000215506">
    <property type="component" value="Unassembled WGS sequence"/>
</dbReference>
<dbReference type="PRINTS" id="PR00359">
    <property type="entry name" value="BP450"/>
</dbReference>
<evidence type="ECO:0000256" key="2">
    <source>
        <dbReference type="ARBA" id="ARBA00022617"/>
    </source>
</evidence>
<organism evidence="7 8">
    <name type="scientific">Nocardia cerradoensis</name>
    <dbReference type="NCBI Taxonomy" id="85688"/>
    <lineage>
        <taxon>Bacteria</taxon>
        <taxon>Bacillati</taxon>
        <taxon>Actinomycetota</taxon>
        <taxon>Actinomycetes</taxon>
        <taxon>Mycobacteriales</taxon>
        <taxon>Nocardiaceae</taxon>
        <taxon>Nocardia</taxon>
    </lineage>
</organism>
<dbReference type="InterPro" id="IPR002397">
    <property type="entry name" value="Cyt_P450_B"/>
</dbReference>
<evidence type="ECO:0000256" key="3">
    <source>
        <dbReference type="ARBA" id="ARBA00022723"/>
    </source>
</evidence>
<dbReference type="EMBL" id="NGAF01000002">
    <property type="protein sequence ID" value="OXR46210.1"/>
    <property type="molecule type" value="Genomic_DNA"/>
</dbReference>
<dbReference type="AlphaFoldDB" id="A0A231HBF4"/>
<keyword evidence="2" id="KW-0349">Heme</keyword>
<evidence type="ECO:0000313" key="7">
    <source>
        <dbReference type="EMBL" id="OXR46210.1"/>
    </source>
</evidence>
<name>A0A231HBF4_9NOCA</name>
<protein>
    <submittedName>
        <fullName evidence="7">2-hydroxy-5-methyl-1-naphthoate 7-hydroxylase</fullName>
        <ecNumber evidence="7">1.14.99.49</ecNumber>
    </submittedName>
</protein>
<keyword evidence="4 7" id="KW-0560">Oxidoreductase</keyword>
<evidence type="ECO:0000256" key="6">
    <source>
        <dbReference type="ARBA" id="ARBA00023033"/>
    </source>
</evidence>
<dbReference type="Gene3D" id="1.10.630.10">
    <property type="entry name" value="Cytochrome P450"/>
    <property type="match status" value="1"/>
</dbReference>
<dbReference type="PANTHER" id="PTHR46696">
    <property type="entry name" value="P450, PUTATIVE (EUROFUNG)-RELATED"/>
    <property type="match status" value="1"/>
</dbReference>
<keyword evidence="3" id="KW-0479">Metal-binding</keyword>
<evidence type="ECO:0000256" key="5">
    <source>
        <dbReference type="ARBA" id="ARBA00023004"/>
    </source>
</evidence>
<dbReference type="InterPro" id="IPR036396">
    <property type="entry name" value="Cyt_P450_sf"/>
</dbReference>
<keyword evidence="6" id="KW-0503">Monooxygenase</keyword>
<reference evidence="7 8" key="1">
    <citation type="submission" date="2017-07" db="EMBL/GenBank/DDBJ databases">
        <title>First draft Genome Sequence of Nocardia cerradoensis isolated from human infection.</title>
        <authorList>
            <person name="Carrasco G."/>
        </authorList>
    </citation>
    <scope>NUCLEOTIDE SEQUENCE [LARGE SCALE GENOMIC DNA]</scope>
    <source>
        <strain evidence="7 8">CNM20130759</strain>
    </source>
</reference>
<evidence type="ECO:0000313" key="8">
    <source>
        <dbReference type="Proteomes" id="UP000215506"/>
    </source>
</evidence>
<dbReference type="GO" id="GO:0005506">
    <property type="term" value="F:iron ion binding"/>
    <property type="evidence" value="ECO:0007669"/>
    <property type="project" value="InterPro"/>
</dbReference>
<dbReference type="SUPFAM" id="SSF48264">
    <property type="entry name" value="Cytochrome P450"/>
    <property type="match status" value="1"/>
</dbReference>
<sequence>MTTPQSPLPEPYTTATGMCPVQHGSPFDADDDRFPMYTAEFVADPHAAYREMRGQYPSLVPVEIAPGVAATLVIDYAVAVRILNDPDHFPSDPRTWQKTIPQDSPVRPMMEWYPAARYNTGAAHARYRAPSVAAIDHIDLHSVPAIVERVAVPLVNSFCEQGSADLVMQYSFPLVLEVLNRMVGCPADIGTRVANGMAARFDTVRGQQGMDMLKEALMELIAFRREQPGDDVTSQLAHHPNGLNDIEVFAQLMSFYGAGFEAQRNLINNALMLILTDERFRFGDILGRNLSTTDALDEILFNDPPMANFCTTYPRQPIMIDGVWLPANQPVLISLAACNNDPKIRGEAASSIGNRSHLAWSTGPHACPAKSVAYLTVQNAIDQLFDALPEIQLAVPAAQLEWRPGPFHRALTSLPVVFPKSPPLPVM</sequence>
<proteinExistence type="inferred from homology"/>
<gene>
    <name evidence="7" type="primary">ncsB3_1</name>
    <name evidence="7" type="ORF">B7C42_01175</name>
</gene>
<dbReference type="EC" id="1.14.99.49" evidence="7"/>
<accession>A0A231HBF4</accession>
<keyword evidence="8" id="KW-1185">Reference proteome</keyword>
<evidence type="ECO:0000256" key="1">
    <source>
        <dbReference type="ARBA" id="ARBA00010617"/>
    </source>
</evidence>
<dbReference type="GO" id="GO:0004497">
    <property type="term" value="F:monooxygenase activity"/>
    <property type="evidence" value="ECO:0007669"/>
    <property type="project" value="UniProtKB-KW"/>
</dbReference>
<dbReference type="GO" id="GO:0016705">
    <property type="term" value="F:oxidoreductase activity, acting on paired donors, with incorporation or reduction of molecular oxygen"/>
    <property type="evidence" value="ECO:0007669"/>
    <property type="project" value="InterPro"/>
</dbReference>
<keyword evidence="5" id="KW-0408">Iron</keyword>
<comment type="caution">
    <text evidence="7">The sequence shown here is derived from an EMBL/GenBank/DDBJ whole genome shotgun (WGS) entry which is preliminary data.</text>
</comment>
<evidence type="ECO:0000256" key="4">
    <source>
        <dbReference type="ARBA" id="ARBA00023002"/>
    </source>
</evidence>
<dbReference type="PANTHER" id="PTHR46696:SF1">
    <property type="entry name" value="CYTOCHROME P450 YJIB-RELATED"/>
    <property type="match status" value="1"/>
</dbReference>
<dbReference type="RefSeq" id="WP_373282254.1">
    <property type="nucleotide sequence ID" value="NZ_JAAXOR010000005.1"/>
</dbReference>
<comment type="similarity">
    <text evidence="1">Belongs to the cytochrome P450 family.</text>
</comment>
<dbReference type="GO" id="GO:0020037">
    <property type="term" value="F:heme binding"/>
    <property type="evidence" value="ECO:0007669"/>
    <property type="project" value="InterPro"/>
</dbReference>